<feature type="region of interest" description="Disordered" evidence="1">
    <location>
        <begin position="48"/>
        <end position="129"/>
    </location>
</feature>
<accession>C4JYJ1</accession>
<proteinExistence type="predicted"/>
<feature type="compositionally biased region" description="Basic residues" evidence="1">
    <location>
        <begin position="300"/>
        <end position="311"/>
    </location>
</feature>
<feature type="domain" description="CBF1-interacting co-repressor CIR N-terminal" evidence="2">
    <location>
        <begin position="10"/>
        <end position="46"/>
    </location>
</feature>
<keyword evidence="4" id="KW-1185">Reference proteome</keyword>
<feature type="compositionally biased region" description="Basic and acidic residues" evidence="1">
    <location>
        <begin position="231"/>
        <end position="260"/>
    </location>
</feature>
<dbReference type="AlphaFoldDB" id="C4JYJ1"/>
<dbReference type="Proteomes" id="UP000002058">
    <property type="component" value="Unassembled WGS sequence"/>
</dbReference>
<gene>
    <name evidence="3" type="ORF">UREG_07242</name>
</gene>
<dbReference type="HOGENOM" id="CLU_047019_1_1_1"/>
<evidence type="ECO:0000256" key="1">
    <source>
        <dbReference type="SAM" id="MobiDB-lite"/>
    </source>
</evidence>
<dbReference type="KEGG" id="ure:UREG_07242"/>
<dbReference type="GeneID" id="8439844"/>
<feature type="compositionally biased region" description="Basic and acidic residues" evidence="1">
    <location>
        <begin position="94"/>
        <end position="109"/>
    </location>
</feature>
<sequence length="348" mass="40542">MPLHLLGKKSWNVYNKDNIARVRRDEALAKAREDERDQRLQEIDAERRIELLRDQRPSSPPSQHNSLSDARAKSLTEGRHRKRRRLAGEDDTDRDIRFAKEDALSRTDAGHGGPLRKPTSDAPLTDASGHISLFPSRAARSDKNEEVEAEAAKKRREYEDQYTMRFSNAAGYRQKVDAPWYSSSTQELGAGAQNAPSKDVWGNEDPRRREREKVRVEANDPLAAMKKGVRQLREVEKEKREWEEERKRELEALKREEKESRRRRRRSQSHDNLDEFKLDGGPDLAEKGNPEVPRHERSHSSHHRHKHRRHREERIRATRPGEAIQTEPPASWLNAPGKRYSAQFAEYD</sequence>
<name>C4JYJ1_UNCRE</name>
<dbReference type="InParanoid" id="C4JYJ1"/>
<dbReference type="OrthoDB" id="2159131at2759"/>
<evidence type="ECO:0000313" key="4">
    <source>
        <dbReference type="Proteomes" id="UP000002058"/>
    </source>
</evidence>
<dbReference type="SMART" id="SM01083">
    <property type="entry name" value="Cir_N"/>
    <property type="match status" value="1"/>
</dbReference>
<dbReference type="PANTHER" id="PTHR22093:SF0">
    <property type="entry name" value="LEUKOCYTE RECEPTOR CLUSTER MEMBER 1"/>
    <property type="match status" value="1"/>
</dbReference>
<evidence type="ECO:0000259" key="2">
    <source>
        <dbReference type="SMART" id="SM01083"/>
    </source>
</evidence>
<feature type="region of interest" description="Disordered" evidence="1">
    <location>
        <begin position="183"/>
        <end position="348"/>
    </location>
</feature>
<dbReference type="Pfam" id="PF10197">
    <property type="entry name" value="Cir_N"/>
    <property type="match status" value="1"/>
</dbReference>
<dbReference type="InterPro" id="IPR039875">
    <property type="entry name" value="LENG1-like"/>
</dbReference>
<dbReference type="eggNOG" id="ENOG502RR25">
    <property type="taxonomic scope" value="Eukaryota"/>
</dbReference>
<protein>
    <recommendedName>
        <fullName evidence="2">CBF1-interacting co-repressor CIR N-terminal domain-containing protein</fullName>
    </recommendedName>
</protein>
<feature type="compositionally biased region" description="Basic and acidic residues" evidence="1">
    <location>
        <begin position="204"/>
        <end position="218"/>
    </location>
</feature>
<organism evidence="3 4">
    <name type="scientific">Uncinocarpus reesii (strain UAMH 1704)</name>
    <dbReference type="NCBI Taxonomy" id="336963"/>
    <lineage>
        <taxon>Eukaryota</taxon>
        <taxon>Fungi</taxon>
        <taxon>Dikarya</taxon>
        <taxon>Ascomycota</taxon>
        <taxon>Pezizomycotina</taxon>
        <taxon>Eurotiomycetes</taxon>
        <taxon>Eurotiomycetidae</taxon>
        <taxon>Onygenales</taxon>
        <taxon>Onygenaceae</taxon>
        <taxon>Uncinocarpus</taxon>
    </lineage>
</organism>
<dbReference type="PANTHER" id="PTHR22093">
    <property type="entry name" value="LEUKOCYTE RECEPTOR CLUSTER LRC MEMBER 1"/>
    <property type="match status" value="1"/>
</dbReference>
<dbReference type="EMBL" id="CH476619">
    <property type="protein sequence ID" value="EEP82377.1"/>
    <property type="molecule type" value="Genomic_DNA"/>
</dbReference>
<dbReference type="VEuPathDB" id="FungiDB:UREG_07242"/>
<evidence type="ECO:0000313" key="3">
    <source>
        <dbReference type="EMBL" id="EEP82377.1"/>
    </source>
</evidence>
<dbReference type="InterPro" id="IPR019339">
    <property type="entry name" value="CIR_N_dom"/>
</dbReference>
<reference evidence="4" key="1">
    <citation type="journal article" date="2009" name="Genome Res.">
        <title>Comparative genomic analyses of the human fungal pathogens Coccidioides and their relatives.</title>
        <authorList>
            <person name="Sharpton T.J."/>
            <person name="Stajich J.E."/>
            <person name="Rounsley S.D."/>
            <person name="Gardner M.J."/>
            <person name="Wortman J.R."/>
            <person name="Jordar V.S."/>
            <person name="Maiti R."/>
            <person name="Kodira C.D."/>
            <person name="Neafsey D.E."/>
            <person name="Zeng Q."/>
            <person name="Hung C.-Y."/>
            <person name="McMahan C."/>
            <person name="Muszewska A."/>
            <person name="Grynberg M."/>
            <person name="Mandel M.A."/>
            <person name="Kellner E.M."/>
            <person name="Barker B.M."/>
            <person name="Galgiani J.N."/>
            <person name="Orbach M.J."/>
            <person name="Kirkland T.N."/>
            <person name="Cole G.T."/>
            <person name="Henn M.R."/>
            <person name="Birren B.W."/>
            <person name="Taylor J.W."/>
        </authorList>
    </citation>
    <scope>NUCLEOTIDE SEQUENCE [LARGE SCALE GENOMIC DNA]</scope>
    <source>
        <strain evidence="4">UAMH 1704</strain>
    </source>
</reference>
<dbReference type="OMA" id="KRYSAQF"/>
<dbReference type="RefSeq" id="XP_002582469.1">
    <property type="nucleotide sequence ID" value="XM_002582423.1"/>
</dbReference>
<feature type="compositionally biased region" description="Basic and acidic residues" evidence="1">
    <location>
        <begin position="268"/>
        <end position="299"/>
    </location>
</feature>
<dbReference type="STRING" id="336963.C4JYJ1"/>